<proteinExistence type="predicted"/>
<dbReference type="GO" id="GO:0003677">
    <property type="term" value="F:DNA binding"/>
    <property type="evidence" value="ECO:0007669"/>
    <property type="project" value="TreeGrafter"/>
</dbReference>
<dbReference type="AlphaFoldDB" id="A0A2P2DZF7"/>
<evidence type="ECO:0000256" key="1">
    <source>
        <dbReference type="ARBA" id="ARBA00022630"/>
    </source>
</evidence>
<evidence type="ECO:0000256" key="2">
    <source>
        <dbReference type="ARBA" id="ARBA00022827"/>
    </source>
</evidence>
<accession>A0A2P2DZF7</accession>
<comment type="caution">
    <text evidence="5">The sequence shown here is derived from an EMBL/GenBank/DDBJ whole genome shotgun (WGS) entry which is preliminary data.</text>
</comment>
<dbReference type="InterPro" id="IPR036134">
    <property type="entry name" value="Crypto/Photolyase_FAD-like_sf"/>
</dbReference>
<evidence type="ECO:0000259" key="4">
    <source>
        <dbReference type="Pfam" id="PF03441"/>
    </source>
</evidence>
<dbReference type="InterPro" id="IPR002081">
    <property type="entry name" value="Cryptochrome/DNA_photolyase_1"/>
</dbReference>
<reference evidence="5 6" key="1">
    <citation type="submission" date="2018-02" db="EMBL/GenBank/DDBJ databases">
        <title>Novel Leptospira species isolated from soil and water in Japan.</title>
        <authorList>
            <person name="Nakao R."/>
            <person name="Masuzawa T."/>
        </authorList>
    </citation>
    <scope>NUCLEOTIDE SEQUENCE [LARGE SCALE GENOMIC DNA]</scope>
    <source>
        <strain evidence="5 6">YH101</strain>
    </source>
</reference>
<dbReference type="RefSeq" id="WP_108975402.1">
    <property type="nucleotide sequence ID" value="NZ_BFBB01000003.1"/>
</dbReference>
<dbReference type="Gene3D" id="1.25.40.80">
    <property type="match status" value="1"/>
</dbReference>
<evidence type="ECO:0000313" key="5">
    <source>
        <dbReference type="EMBL" id="GBF50018.1"/>
    </source>
</evidence>
<dbReference type="GO" id="GO:0005737">
    <property type="term" value="C:cytoplasm"/>
    <property type="evidence" value="ECO:0007669"/>
    <property type="project" value="TreeGrafter"/>
</dbReference>
<sequence>MSPFSTKYAEITKQIQNLDPVLYGKTRNYIDGKVSYLSPYLSRGLISTKRIFDHILSLGYKRYQISSFLQELAWREYYQRIWSAKGDGIFQDLKREQPDVHHFGIPKSVLLARTGIEGIDKEIQKLYSIGYMHNHVRMYLASLVCNIARAHWYEPSRWLYYHLLDGDLASNTCSWQWVAGAFSNKKYIMNQENINRYTHTLQFQTPLDKSYEEIMTMDCPEEWSELENPILEIDLLKWSERLAPDLLKRFLSKEDLQNDFQADVQNKNIFLYHFYHLDPEWRSLEEGNRYLVLPPSLFKKHPVSEQVLQFTISLALENLPNLQILIQEWEDILPILAANKIYTREHPSLPHLDIHLDEREWMYPNVNGFYPSFFNYWKRCEKYLDTFFG</sequence>
<feature type="binding site" evidence="3">
    <location>
        <begin position="165"/>
        <end position="167"/>
    </location>
    <ligand>
        <name>FAD</name>
        <dbReference type="ChEBI" id="CHEBI:57692"/>
    </ligand>
</feature>
<feature type="domain" description="Cryptochrome/DNA photolyase FAD-binding" evidence="4">
    <location>
        <begin position="68"/>
        <end position="188"/>
    </location>
</feature>
<feature type="binding site" evidence="3">
    <location>
        <position position="23"/>
    </location>
    <ligand>
        <name>FAD</name>
        <dbReference type="ChEBI" id="CHEBI:57692"/>
    </ligand>
</feature>
<dbReference type="EMBL" id="BFBB01000003">
    <property type="protein sequence ID" value="GBF50018.1"/>
    <property type="molecule type" value="Genomic_DNA"/>
</dbReference>
<dbReference type="SUPFAM" id="SSF48173">
    <property type="entry name" value="Cryptochrome/photolyase FAD-binding domain"/>
    <property type="match status" value="1"/>
</dbReference>
<keyword evidence="6" id="KW-1185">Reference proteome</keyword>
<dbReference type="Gene3D" id="1.10.579.10">
    <property type="entry name" value="DNA Cyclobutane Dipyrimidine Photolyase, subunit A, domain 3"/>
    <property type="match status" value="1"/>
</dbReference>
<protein>
    <submittedName>
        <fullName evidence="5">FAD binding domain of DNA photolyase</fullName>
    </submittedName>
</protein>
<dbReference type="InterPro" id="IPR005101">
    <property type="entry name" value="Cryptochr/Photolyase_FAD-bd"/>
</dbReference>
<keyword evidence="2 3" id="KW-0274">FAD</keyword>
<feature type="binding site" evidence="3">
    <location>
        <position position="68"/>
    </location>
    <ligand>
        <name>FAD</name>
        <dbReference type="ChEBI" id="CHEBI:57692"/>
    </ligand>
</feature>
<feature type="binding site" evidence="3">
    <location>
        <begin position="71"/>
        <end position="78"/>
    </location>
    <ligand>
        <name>FAD</name>
        <dbReference type="ChEBI" id="CHEBI:57692"/>
    </ligand>
</feature>
<gene>
    <name evidence="5" type="ORF">LPTSP4_15390</name>
</gene>
<keyword evidence="1 3" id="KW-0285">Flavoprotein</keyword>
<dbReference type="GO" id="GO:0043153">
    <property type="term" value="P:entrainment of circadian clock by photoperiod"/>
    <property type="evidence" value="ECO:0007669"/>
    <property type="project" value="TreeGrafter"/>
</dbReference>
<organism evidence="5 6">
    <name type="scientific">Leptospira ryugenii</name>
    <dbReference type="NCBI Taxonomy" id="1917863"/>
    <lineage>
        <taxon>Bacteria</taxon>
        <taxon>Pseudomonadati</taxon>
        <taxon>Spirochaetota</taxon>
        <taxon>Spirochaetia</taxon>
        <taxon>Leptospirales</taxon>
        <taxon>Leptospiraceae</taxon>
        <taxon>Leptospira</taxon>
    </lineage>
</organism>
<comment type="cofactor">
    <cofactor evidence="3">
        <name>FAD</name>
        <dbReference type="ChEBI" id="CHEBI:57692"/>
    </cofactor>
    <text evidence="3">Binds 1 FAD per subunit.</text>
</comment>
<dbReference type="PANTHER" id="PTHR11455:SF18">
    <property type="entry name" value="SI:CH1073-390K14.1"/>
    <property type="match status" value="1"/>
</dbReference>
<evidence type="ECO:0000313" key="6">
    <source>
        <dbReference type="Proteomes" id="UP000245133"/>
    </source>
</evidence>
<dbReference type="GO" id="GO:0032922">
    <property type="term" value="P:circadian regulation of gene expression"/>
    <property type="evidence" value="ECO:0007669"/>
    <property type="project" value="TreeGrafter"/>
</dbReference>
<dbReference type="GO" id="GO:0071949">
    <property type="term" value="F:FAD binding"/>
    <property type="evidence" value="ECO:0007669"/>
    <property type="project" value="TreeGrafter"/>
</dbReference>
<dbReference type="Proteomes" id="UP000245133">
    <property type="component" value="Unassembled WGS sequence"/>
</dbReference>
<dbReference type="PANTHER" id="PTHR11455">
    <property type="entry name" value="CRYPTOCHROME"/>
    <property type="match status" value="1"/>
</dbReference>
<keyword evidence="5" id="KW-0456">Lyase</keyword>
<name>A0A2P2DZF7_9LEPT</name>
<dbReference type="OrthoDB" id="9772484at2"/>
<dbReference type="Pfam" id="PF03441">
    <property type="entry name" value="FAD_binding_7"/>
    <property type="match status" value="1"/>
</dbReference>
<evidence type="ECO:0000256" key="3">
    <source>
        <dbReference type="PIRSR" id="PIRSR602081-1"/>
    </source>
</evidence>
<dbReference type="GO" id="GO:0003904">
    <property type="term" value="F:deoxyribodipyrimidine photo-lyase activity"/>
    <property type="evidence" value="ECO:0007669"/>
    <property type="project" value="TreeGrafter"/>
</dbReference>